<organism evidence="2 3">
    <name type="scientific">Roseovarius lutimaris</name>
    <dbReference type="NCBI Taxonomy" id="1005928"/>
    <lineage>
        <taxon>Bacteria</taxon>
        <taxon>Pseudomonadati</taxon>
        <taxon>Pseudomonadota</taxon>
        <taxon>Alphaproteobacteria</taxon>
        <taxon>Rhodobacterales</taxon>
        <taxon>Roseobacteraceae</taxon>
        <taxon>Roseovarius</taxon>
    </lineage>
</organism>
<dbReference type="PANTHER" id="PTHR34512:SF30">
    <property type="entry name" value="OUTER MEMBRANE PROTEIN ASSEMBLY FACTOR BAMB"/>
    <property type="match status" value="1"/>
</dbReference>
<evidence type="ECO:0000313" key="2">
    <source>
        <dbReference type="EMBL" id="SFN34529.1"/>
    </source>
</evidence>
<dbReference type="Proteomes" id="UP000198599">
    <property type="component" value="Unassembled WGS sequence"/>
</dbReference>
<dbReference type="RefSeq" id="WP_092833120.1">
    <property type="nucleotide sequence ID" value="NZ_FOVP01000001.1"/>
</dbReference>
<proteinExistence type="predicted"/>
<dbReference type="InterPro" id="IPR002372">
    <property type="entry name" value="PQQ_rpt_dom"/>
</dbReference>
<dbReference type="AlphaFoldDB" id="A0A1I4YAD6"/>
<dbReference type="InterPro" id="IPR018391">
    <property type="entry name" value="PQQ_b-propeller_rpt"/>
</dbReference>
<dbReference type="SMART" id="SM00564">
    <property type="entry name" value="PQQ"/>
    <property type="match status" value="5"/>
</dbReference>
<dbReference type="EMBL" id="FOVP01000001">
    <property type="protein sequence ID" value="SFN34529.1"/>
    <property type="molecule type" value="Genomic_DNA"/>
</dbReference>
<evidence type="ECO:0000313" key="3">
    <source>
        <dbReference type="Proteomes" id="UP000198599"/>
    </source>
</evidence>
<sequence length="442" mass="45993">MTRNGLILGLATVLALTACNKKDPILPGERQGLREVLQTDAAQAEVNVTPDNSVELVALPAATANAEWRQAIGTSATRTVHPALGANPQLAWAVNIGAGDAHRVRITADPVVAGGRVFTLDAQAQISAVSTAGALLWSTDITPPNDASSNASGGGLAYGADKLFVSSGFGLLSALDSATGAVIWQQKLGASGTGTPAVLGDLVYVVAGDDVAWALETDTGRIRWQLSGSPDIHNVLGGPAPAITDKYAIFAFGAGEVQGAFRKGGLRLWDAQIAGERLGVASARVDDITGDPVVVGERVYTGSHSGRTVALDLGNGERIWTATEGPLNRVWPAGDSIFMVTDRNEIVRLATEDGRRIWGHELPLFKNKRPRRQSDIIGHFGPIIAGGQLIVASGDGVLRFFDPASGLPRGTVDLPGGATTNPVVAGNTLYVVSKKGQLLAFR</sequence>
<dbReference type="SUPFAM" id="SSF50998">
    <property type="entry name" value="Quinoprotein alcohol dehydrogenase-like"/>
    <property type="match status" value="1"/>
</dbReference>
<dbReference type="PANTHER" id="PTHR34512">
    <property type="entry name" value="CELL SURFACE PROTEIN"/>
    <property type="match status" value="1"/>
</dbReference>
<dbReference type="PROSITE" id="PS51257">
    <property type="entry name" value="PROKAR_LIPOPROTEIN"/>
    <property type="match status" value="1"/>
</dbReference>
<accession>A0A1I4YAD6</accession>
<dbReference type="OrthoDB" id="5290752at2"/>
<reference evidence="3" key="1">
    <citation type="submission" date="2016-10" db="EMBL/GenBank/DDBJ databases">
        <authorList>
            <person name="Varghese N."/>
            <person name="Submissions S."/>
        </authorList>
    </citation>
    <scope>NUCLEOTIDE SEQUENCE [LARGE SCALE GENOMIC DNA]</scope>
    <source>
        <strain evidence="3">DSM 28463</strain>
    </source>
</reference>
<dbReference type="InterPro" id="IPR011047">
    <property type="entry name" value="Quinoprotein_ADH-like_sf"/>
</dbReference>
<dbReference type="STRING" id="1005928.SAMN04487859_10130"/>
<keyword evidence="3" id="KW-1185">Reference proteome</keyword>
<dbReference type="Pfam" id="PF13360">
    <property type="entry name" value="PQQ_2"/>
    <property type="match status" value="2"/>
</dbReference>
<feature type="domain" description="Pyrrolo-quinoline quinone repeat" evidence="1">
    <location>
        <begin position="382"/>
        <end position="441"/>
    </location>
</feature>
<dbReference type="InterPro" id="IPR015943">
    <property type="entry name" value="WD40/YVTN_repeat-like_dom_sf"/>
</dbReference>
<gene>
    <name evidence="2" type="ORF">SAMN04487859_10130</name>
</gene>
<dbReference type="Gene3D" id="2.130.10.10">
    <property type="entry name" value="YVTN repeat-like/Quinoprotein amine dehydrogenase"/>
    <property type="match status" value="1"/>
</dbReference>
<feature type="domain" description="Pyrrolo-quinoline quinone repeat" evidence="1">
    <location>
        <begin position="124"/>
        <end position="358"/>
    </location>
</feature>
<name>A0A1I4YAD6_9RHOB</name>
<protein>
    <submittedName>
        <fullName evidence="2">Outer membrane protein assembly factor BamB, contains PQQ-like beta-propeller repeat</fullName>
    </submittedName>
</protein>
<evidence type="ECO:0000259" key="1">
    <source>
        <dbReference type="Pfam" id="PF13360"/>
    </source>
</evidence>